<dbReference type="Proteomes" id="UP000324701">
    <property type="component" value="Unassembled WGS sequence"/>
</dbReference>
<dbReference type="InterPro" id="IPR008979">
    <property type="entry name" value="Galactose-bd-like_sf"/>
</dbReference>
<dbReference type="Gene3D" id="2.60.120.260">
    <property type="entry name" value="Galactose-binding domain-like"/>
    <property type="match status" value="1"/>
</dbReference>
<dbReference type="SMART" id="SM00939">
    <property type="entry name" value="PepX_C"/>
    <property type="match status" value="1"/>
</dbReference>
<dbReference type="PANTHER" id="PTHR43056:SF10">
    <property type="entry name" value="COCE_NOND FAMILY, PUTATIVE (AFU_ORTHOLOGUE AFUA_7G00600)-RELATED"/>
    <property type="match status" value="1"/>
</dbReference>
<feature type="domain" description="Xaa-Pro dipeptidyl-peptidase C-terminal" evidence="2">
    <location>
        <begin position="321"/>
        <end position="556"/>
    </location>
</feature>
<dbReference type="Gene3D" id="1.10.3020.20">
    <property type="match status" value="1"/>
</dbReference>
<dbReference type="Gene3D" id="3.40.50.1820">
    <property type="entry name" value="alpha/beta hydrolase"/>
    <property type="match status" value="1"/>
</dbReference>
<dbReference type="EMBL" id="VTZN01000156">
    <property type="protein sequence ID" value="KAA1248478.1"/>
    <property type="molecule type" value="Genomic_DNA"/>
</dbReference>
<dbReference type="InterPro" id="IPR013736">
    <property type="entry name" value="Xaa-Pro_dipept_C"/>
</dbReference>
<dbReference type="GO" id="GO:0008239">
    <property type="term" value="F:dipeptidyl-peptidase activity"/>
    <property type="evidence" value="ECO:0007669"/>
    <property type="project" value="InterPro"/>
</dbReference>
<dbReference type="SUPFAM" id="SSF49785">
    <property type="entry name" value="Galactose-binding domain-like"/>
    <property type="match status" value="1"/>
</dbReference>
<dbReference type="OrthoDB" id="5240615at2"/>
<dbReference type="RefSeq" id="WP_149655669.1">
    <property type="nucleotide sequence ID" value="NZ_VTZN01000156.1"/>
</dbReference>
<dbReference type="Pfam" id="PF08530">
    <property type="entry name" value="PepX_C"/>
    <property type="match status" value="1"/>
</dbReference>
<organism evidence="3 4">
    <name type="scientific">Mycobacterium simiae</name>
    <name type="common">Mycobacterium habana</name>
    <dbReference type="NCBI Taxonomy" id="1784"/>
    <lineage>
        <taxon>Bacteria</taxon>
        <taxon>Bacillati</taxon>
        <taxon>Actinomycetota</taxon>
        <taxon>Actinomycetes</taxon>
        <taxon>Mycobacteriales</taxon>
        <taxon>Mycobacteriaceae</taxon>
        <taxon>Mycobacterium</taxon>
        <taxon>Mycobacterium simiae complex</taxon>
    </lineage>
</organism>
<dbReference type="InterPro" id="IPR000383">
    <property type="entry name" value="Xaa-Pro-like_dom"/>
</dbReference>
<name>A0A5B1BIJ0_MYCSI</name>
<keyword evidence="4" id="KW-1185">Reference proteome</keyword>
<dbReference type="PANTHER" id="PTHR43056">
    <property type="entry name" value="PEPTIDASE S9 PROLYL OLIGOPEPTIDASE"/>
    <property type="match status" value="1"/>
</dbReference>
<evidence type="ECO:0000256" key="1">
    <source>
        <dbReference type="ARBA" id="ARBA00022801"/>
    </source>
</evidence>
<accession>A0A5B1BIJ0</accession>
<keyword evidence="1 3" id="KW-0378">Hydrolase</keyword>
<dbReference type="InterPro" id="IPR029058">
    <property type="entry name" value="AB_hydrolase_fold"/>
</dbReference>
<evidence type="ECO:0000313" key="4">
    <source>
        <dbReference type="Proteomes" id="UP000324701"/>
    </source>
</evidence>
<protein>
    <submittedName>
        <fullName evidence="3">CocE/NonD family hydrolase</fullName>
    </submittedName>
</protein>
<sequence>MSGHYPVHDRPWKRPGAARYAASRLHGIFQPPVTVTAAPHDIIVERNAVIRMRDGVVLRVNAYRPNTEGRFPVILCAHPYGKDRLPKRRRHRWSVNPQFRIMNQRHPVKFSSETSWEAPDPVWWVTQGYAVVNADLRGAGASDGAGAFLSDQEGQDVYDLIEWAGSQPWSSGNVGMLGVSYLAMVQYKAAALGPPSLKAICPWEGFTDAYRDLFNPGGIVENGFSRIWTTIVKRVMRTTVDIGAQRKVHPLRDHWWQSLVPDLAKIEVPMLVCASFSDHNLHSRGSFRAFENVSSPAKFAYTHRGGKWATFYSDDARQAQLRFFDRYLKYRDAPAPPVVRLEVRERCDVIAEVRTENEWPLARTHWRDLYLADGGVLGTVPPEVDGSVTFHTRRHAAAFTFPVPGDLELSGPMSLALWVSVDGADDASLFVGVEKWADGQWVPFEGSYGFGRDRVTTGWQRVSLRELDTQRSTHYEPVHTFLRRQPLSSGEIVPVEVALGPSATLFHEGDQIRLLVAGRQLAPRNPHYGSFPALYTPSPPARCTLHWGARRPARLRVPEIPA</sequence>
<evidence type="ECO:0000259" key="2">
    <source>
        <dbReference type="SMART" id="SM00939"/>
    </source>
</evidence>
<proteinExistence type="predicted"/>
<dbReference type="SUPFAM" id="SSF53474">
    <property type="entry name" value="alpha/beta-Hydrolases"/>
    <property type="match status" value="1"/>
</dbReference>
<reference evidence="3 4" key="1">
    <citation type="submission" date="2019-09" db="EMBL/GenBank/DDBJ databases">
        <title>Report of infection by Mycobacterium simiae a patient suffering from pulmonary tuberculosis.</title>
        <authorList>
            <person name="Mohanty P.S."/>
            <person name="Bansal A.K."/>
            <person name="Singh H."/>
            <person name="Sharma S."/>
            <person name="Patil S.A."/>
            <person name="Upadhaya P."/>
            <person name="Singh P.K."/>
            <person name="Kumar D."/>
            <person name="Kumar S."/>
            <person name="Singh R.K."/>
            <person name="Chaudhary B."/>
        </authorList>
    </citation>
    <scope>NUCLEOTIDE SEQUENCE [LARGE SCALE GENOMIC DNA]</scope>
    <source>
        <strain evidence="3 4">JAL-560-SIM</strain>
    </source>
</reference>
<dbReference type="NCBIfam" id="TIGR00976">
    <property type="entry name" value="CocE_NonD"/>
    <property type="match status" value="2"/>
</dbReference>
<comment type="caution">
    <text evidence="3">The sequence shown here is derived from an EMBL/GenBank/DDBJ whole genome shotgun (WGS) entry which is preliminary data.</text>
</comment>
<evidence type="ECO:0000313" key="3">
    <source>
        <dbReference type="EMBL" id="KAA1248478.1"/>
    </source>
</evidence>
<dbReference type="Pfam" id="PF02129">
    <property type="entry name" value="Peptidase_S15"/>
    <property type="match status" value="1"/>
</dbReference>
<dbReference type="InterPro" id="IPR050585">
    <property type="entry name" value="Xaa-Pro_dipeptidyl-ppase/CocE"/>
</dbReference>
<dbReference type="AlphaFoldDB" id="A0A5B1BIJ0"/>
<gene>
    <name evidence="3" type="ORF">F0Q45_20360</name>
</gene>
<dbReference type="InterPro" id="IPR005674">
    <property type="entry name" value="CocE/Ser_esterase"/>
</dbReference>